<gene>
    <name evidence="7" type="ORF">DES49_2717</name>
</gene>
<dbReference type="SUPFAM" id="SSF103088">
    <property type="entry name" value="OmpA-like"/>
    <property type="match status" value="1"/>
</dbReference>
<evidence type="ECO:0000256" key="2">
    <source>
        <dbReference type="ARBA" id="ARBA00023136"/>
    </source>
</evidence>
<dbReference type="Pfam" id="PF14346">
    <property type="entry name" value="DUF4398"/>
    <property type="match status" value="1"/>
</dbReference>
<dbReference type="EMBL" id="SOAX01000007">
    <property type="protein sequence ID" value="TDT37757.1"/>
    <property type="molecule type" value="Genomic_DNA"/>
</dbReference>
<evidence type="ECO:0000256" key="3">
    <source>
        <dbReference type="PROSITE-ProRule" id="PRU00473"/>
    </source>
</evidence>
<evidence type="ECO:0000313" key="8">
    <source>
        <dbReference type="Proteomes" id="UP000295830"/>
    </source>
</evidence>
<keyword evidence="5" id="KW-0732">Signal</keyword>
<dbReference type="OrthoDB" id="9782229at2"/>
<name>A0A4R7JKY8_9GAMM</name>
<dbReference type="InterPro" id="IPR006690">
    <property type="entry name" value="OMPA-like_CS"/>
</dbReference>
<dbReference type="InterPro" id="IPR006665">
    <property type="entry name" value="OmpA-like"/>
</dbReference>
<evidence type="ECO:0000256" key="4">
    <source>
        <dbReference type="SAM" id="MobiDB-lite"/>
    </source>
</evidence>
<dbReference type="PRINTS" id="PR01021">
    <property type="entry name" value="OMPADOMAIN"/>
</dbReference>
<dbReference type="GO" id="GO:0009279">
    <property type="term" value="C:cell outer membrane"/>
    <property type="evidence" value="ECO:0007669"/>
    <property type="project" value="UniProtKB-SubCell"/>
</dbReference>
<accession>A0A4R7JKY8</accession>
<dbReference type="CDD" id="cd07185">
    <property type="entry name" value="OmpA_C-like"/>
    <property type="match status" value="1"/>
</dbReference>
<evidence type="ECO:0000313" key="7">
    <source>
        <dbReference type="EMBL" id="TDT37757.1"/>
    </source>
</evidence>
<feature type="domain" description="OmpA-like" evidence="6">
    <location>
        <begin position="178"/>
        <end position="295"/>
    </location>
</feature>
<organism evidence="7 8">
    <name type="scientific">Halospina denitrificans</name>
    <dbReference type="NCBI Taxonomy" id="332522"/>
    <lineage>
        <taxon>Bacteria</taxon>
        <taxon>Pseudomonadati</taxon>
        <taxon>Pseudomonadota</taxon>
        <taxon>Gammaproteobacteria</taxon>
        <taxon>Halospina</taxon>
    </lineage>
</organism>
<reference evidence="7 8" key="1">
    <citation type="submission" date="2019-03" db="EMBL/GenBank/DDBJ databases">
        <title>Genomic Encyclopedia of Type Strains, Phase IV (KMG-IV): sequencing the most valuable type-strain genomes for metagenomic binning, comparative biology and taxonomic classification.</title>
        <authorList>
            <person name="Goeker M."/>
        </authorList>
    </citation>
    <scope>NUCLEOTIDE SEQUENCE [LARGE SCALE GENOMIC DNA]</scope>
    <source>
        <strain evidence="7 8">DSM 15505</strain>
    </source>
</reference>
<feature type="region of interest" description="Disordered" evidence="4">
    <location>
        <begin position="106"/>
        <end position="164"/>
    </location>
</feature>
<dbReference type="PRINTS" id="PR01023">
    <property type="entry name" value="NAFLGMOTY"/>
</dbReference>
<keyword evidence="8" id="KW-1185">Reference proteome</keyword>
<dbReference type="InterPro" id="IPR025511">
    <property type="entry name" value="DUF4398"/>
</dbReference>
<comment type="caution">
    <text evidence="7">The sequence shown here is derived from an EMBL/GenBank/DDBJ whole genome shotgun (WGS) entry which is preliminary data.</text>
</comment>
<dbReference type="Proteomes" id="UP000295830">
    <property type="component" value="Unassembled WGS sequence"/>
</dbReference>
<evidence type="ECO:0000256" key="1">
    <source>
        <dbReference type="ARBA" id="ARBA00004442"/>
    </source>
</evidence>
<dbReference type="Pfam" id="PF00691">
    <property type="entry name" value="OmpA"/>
    <property type="match status" value="1"/>
</dbReference>
<dbReference type="PROSITE" id="PS51123">
    <property type="entry name" value="OMPA_2"/>
    <property type="match status" value="1"/>
</dbReference>
<dbReference type="InterPro" id="IPR050330">
    <property type="entry name" value="Bact_OuterMem_StrucFunc"/>
</dbReference>
<dbReference type="InterPro" id="IPR006664">
    <property type="entry name" value="OMP_bac"/>
</dbReference>
<dbReference type="PANTHER" id="PTHR30329:SF20">
    <property type="entry name" value="EXPORTED PROTEIN"/>
    <property type="match status" value="1"/>
</dbReference>
<dbReference type="Gene3D" id="3.30.1330.60">
    <property type="entry name" value="OmpA-like domain"/>
    <property type="match status" value="1"/>
</dbReference>
<dbReference type="RefSeq" id="WP_133736952.1">
    <property type="nucleotide sequence ID" value="NZ_SOAX01000007.1"/>
</dbReference>
<proteinExistence type="predicted"/>
<dbReference type="PROSITE" id="PS01068">
    <property type="entry name" value="OMPA_1"/>
    <property type="match status" value="1"/>
</dbReference>
<feature type="chain" id="PRO_5020366288" evidence="5">
    <location>
        <begin position="27"/>
        <end position="304"/>
    </location>
</feature>
<comment type="subcellular location">
    <subcellularLocation>
        <location evidence="1">Cell outer membrane</location>
    </subcellularLocation>
</comment>
<sequence length="304" mass="32760">MSHSINNRGLLLAVAIAVSLALGGCAATPESPEGAAEVRNKLNALKNDPNLANRTRVELRAAEQAVELAEQPLPAEQSDLGEHRVYMAERKVEIAKARATALHAEAQRERLSQERDEARLAARTSEVERAREETRTARQEAEAARESETASAAASAAEAQRMAEEMQQEMEDLKAEVTDRGLVLTLGDVLFATGSADLQSGANANLDKLVTFLNEHPERKVLVEGHTDNVGGGELNQRLSQQRAEAVRNYLSEKGIAAERLSAEGIGMDRPVADNSTSTGRQQNRRVEIIIGNTQSAPAAGSSR</sequence>
<dbReference type="PANTHER" id="PTHR30329">
    <property type="entry name" value="STATOR ELEMENT OF FLAGELLAR MOTOR COMPLEX"/>
    <property type="match status" value="1"/>
</dbReference>
<evidence type="ECO:0000259" key="6">
    <source>
        <dbReference type="PROSITE" id="PS51123"/>
    </source>
</evidence>
<protein>
    <submittedName>
        <fullName evidence="7">Outer membrane protein OmpA-like peptidoglycan-associated protein</fullName>
    </submittedName>
</protein>
<feature type="compositionally biased region" description="Low complexity" evidence="4">
    <location>
        <begin position="149"/>
        <end position="160"/>
    </location>
</feature>
<dbReference type="InterPro" id="IPR036737">
    <property type="entry name" value="OmpA-like_sf"/>
</dbReference>
<feature type="compositionally biased region" description="Basic and acidic residues" evidence="4">
    <location>
        <begin position="106"/>
        <end position="148"/>
    </location>
</feature>
<evidence type="ECO:0000256" key="5">
    <source>
        <dbReference type="SAM" id="SignalP"/>
    </source>
</evidence>
<feature type="signal peptide" evidence="5">
    <location>
        <begin position="1"/>
        <end position="26"/>
    </location>
</feature>
<keyword evidence="2 3" id="KW-0472">Membrane</keyword>
<dbReference type="AlphaFoldDB" id="A0A4R7JKY8"/>